<dbReference type="InterPro" id="IPR000719">
    <property type="entry name" value="Prot_kinase_dom"/>
</dbReference>
<reference evidence="10 11" key="1">
    <citation type="journal article" date="2019" name="Emerg. Microbes Infect.">
        <title>Comprehensive subspecies identification of 175 nontuberculous mycobacteria species based on 7547 genomic profiles.</title>
        <authorList>
            <person name="Matsumoto Y."/>
            <person name="Kinjo T."/>
            <person name="Motooka D."/>
            <person name="Nabeya D."/>
            <person name="Jung N."/>
            <person name="Uechi K."/>
            <person name="Horii T."/>
            <person name="Iida T."/>
            <person name="Fujita J."/>
            <person name="Nakamura S."/>
        </authorList>
    </citation>
    <scope>NUCLEOTIDE SEQUENCE [LARGE SCALE GENOMIC DNA]</scope>
    <source>
        <strain evidence="10 11">JCM 18565</strain>
    </source>
</reference>
<dbReference type="InterPro" id="IPR041617">
    <property type="entry name" value="TPR_MalT"/>
</dbReference>
<evidence type="ECO:0000259" key="9">
    <source>
        <dbReference type="PROSITE" id="PS50011"/>
    </source>
</evidence>
<dbReference type="InterPro" id="IPR017441">
    <property type="entry name" value="Protein_kinase_ATP_BS"/>
</dbReference>
<dbReference type="Gene3D" id="1.10.510.10">
    <property type="entry name" value="Transferase(Phosphotransferase) domain 1"/>
    <property type="match status" value="1"/>
</dbReference>
<name>A0ABQ1CEI5_9MYCO</name>
<dbReference type="Gene3D" id="3.40.50.300">
    <property type="entry name" value="P-loop containing nucleotide triphosphate hydrolases"/>
    <property type="match status" value="1"/>
</dbReference>
<keyword evidence="5 6" id="KW-0067">ATP-binding</keyword>
<evidence type="ECO:0000313" key="10">
    <source>
        <dbReference type="EMBL" id="GFG82829.1"/>
    </source>
</evidence>
<organism evidence="10 11">
    <name type="scientific">Mycobacterium paragordonae</name>
    <dbReference type="NCBI Taxonomy" id="1389713"/>
    <lineage>
        <taxon>Bacteria</taxon>
        <taxon>Bacillati</taxon>
        <taxon>Actinomycetota</taxon>
        <taxon>Actinomycetes</taxon>
        <taxon>Mycobacteriales</taxon>
        <taxon>Mycobacteriaceae</taxon>
        <taxon>Mycobacterium</taxon>
    </lineage>
</organism>
<dbReference type="Pfam" id="PF17874">
    <property type="entry name" value="TPR_MalT"/>
    <property type="match status" value="1"/>
</dbReference>
<comment type="caution">
    <text evidence="10">The sequence shown here is derived from an EMBL/GenBank/DDBJ whole genome shotgun (WGS) entry which is preliminary data.</text>
</comment>
<keyword evidence="10" id="KW-0614">Plasmid</keyword>
<geneLocation type="plasmid" evidence="10">
    <name>pJCM18565</name>
</geneLocation>
<dbReference type="Proteomes" id="UP000465240">
    <property type="component" value="Unassembled WGS sequence"/>
</dbReference>
<accession>A0ABQ1CEI5</accession>
<dbReference type="GO" id="GO:0016301">
    <property type="term" value="F:kinase activity"/>
    <property type="evidence" value="ECO:0007669"/>
    <property type="project" value="UniProtKB-KW"/>
</dbReference>
<dbReference type="Pfam" id="PF13191">
    <property type="entry name" value="AAA_16"/>
    <property type="match status" value="1"/>
</dbReference>
<dbReference type="PANTHER" id="PTHR43289">
    <property type="entry name" value="MITOGEN-ACTIVATED PROTEIN KINASE KINASE KINASE 20-RELATED"/>
    <property type="match status" value="1"/>
</dbReference>
<evidence type="ECO:0000256" key="3">
    <source>
        <dbReference type="ARBA" id="ARBA00022741"/>
    </source>
</evidence>
<dbReference type="PIRSF" id="PIRSF000574">
    <property type="entry name" value="Ser/Thr_PK_PknK_prd"/>
    <property type="match status" value="1"/>
</dbReference>
<dbReference type="PROSITE" id="PS00107">
    <property type="entry name" value="PROTEIN_KINASE_ATP"/>
    <property type="match status" value="1"/>
</dbReference>
<dbReference type="InterPro" id="IPR059106">
    <property type="entry name" value="WHD_MalT"/>
</dbReference>
<keyword evidence="4 6" id="KW-0418">Kinase</keyword>
<dbReference type="SUPFAM" id="SSF56112">
    <property type="entry name" value="Protein kinase-like (PK-like)"/>
    <property type="match status" value="1"/>
</dbReference>
<feature type="domain" description="Protein kinase" evidence="9">
    <location>
        <begin position="24"/>
        <end position="281"/>
    </location>
</feature>
<dbReference type="InterPro" id="IPR011990">
    <property type="entry name" value="TPR-like_helical_dom_sf"/>
</dbReference>
<dbReference type="InterPro" id="IPR016236">
    <property type="entry name" value="Ser/Thr_kinase_PknK_prd"/>
</dbReference>
<feature type="compositionally biased region" description="Low complexity" evidence="8">
    <location>
        <begin position="344"/>
        <end position="355"/>
    </location>
</feature>
<feature type="region of interest" description="Disordered" evidence="8">
    <location>
        <begin position="297"/>
        <end position="355"/>
    </location>
</feature>
<gene>
    <name evidence="10" type="ORF">MPRG_61050</name>
</gene>
<dbReference type="EC" id="2.7.11.1" evidence="6"/>
<dbReference type="SUPFAM" id="SSF52540">
    <property type="entry name" value="P-loop containing nucleoside triphosphate hydrolases"/>
    <property type="match status" value="1"/>
</dbReference>
<evidence type="ECO:0000313" key="11">
    <source>
        <dbReference type="Proteomes" id="UP000465240"/>
    </source>
</evidence>
<dbReference type="InterPro" id="IPR041664">
    <property type="entry name" value="AAA_16"/>
</dbReference>
<dbReference type="Pfam" id="PF00069">
    <property type="entry name" value="Pkinase"/>
    <property type="match status" value="1"/>
</dbReference>
<keyword evidence="1 6" id="KW-0723">Serine/threonine-protein kinase</keyword>
<dbReference type="Pfam" id="PF25873">
    <property type="entry name" value="WHD_MalT"/>
    <property type="match status" value="1"/>
</dbReference>
<keyword evidence="11" id="KW-1185">Reference proteome</keyword>
<dbReference type="EMBL" id="BLKX01000002">
    <property type="protein sequence ID" value="GFG82829.1"/>
    <property type="molecule type" value="Genomic_DNA"/>
</dbReference>
<evidence type="ECO:0000256" key="5">
    <source>
        <dbReference type="ARBA" id="ARBA00022840"/>
    </source>
</evidence>
<dbReference type="CDD" id="cd01120">
    <property type="entry name" value="RecA-like_superfamily"/>
    <property type="match status" value="1"/>
</dbReference>
<keyword evidence="3 6" id="KW-0547">Nucleotide-binding</keyword>
<dbReference type="PROSITE" id="PS50011">
    <property type="entry name" value="PROTEIN_KINASE_DOM"/>
    <property type="match status" value="1"/>
</dbReference>
<comment type="catalytic activity">
    <reaction evidence="6">
        <text>L-threonyl-[protein] + ATP = O-phospho-L-threonyl-[protein] + ADP + H(+)</text>
        <dbReference type="Rhea" id="RHEA:46608"/>
        <dbReference type="Rhea" id="RHEA-COMP:11060"/>
        <dbReference type="Rhea" id="RHEA-COMP:11605"/>
        <dbReference type="ChEBI" id="CHEBI:15378"/>
        <dbReference type="ChEBI" id="CHEBI:30013"/>
        <dbReference type="ChEBI" id="CHEBI:30616"/>
        <dbReference type="ChEBI" id="CHEBI:61977"/>
        <dbReference type="ChEBI" id="CHEBI:456216"/>
        <dbReference type="EC" id="2.7.11.1"/>
    </reaction>
</comment>
<dbReference type="InterPro" id="IPR027417">
    <property type="entry name" value="P-loop_NTPase"/>
</dbReference>
<sequence>MANPDDTQRRLATGVVAELEAEGYHDAEPVGRGGFGVVYRCNEPSLDRVVAIKVLSSDQDDLDLERFALEQRAMGRVSGHPNIVPVFHSGLTFTGRPYIVMPYHSRNTLDSWIKGHGPLAVGEALTVGVRLAGAVETAHRAGVLHRDIKPSNVLLSTYGEPQLSDFGIARITGASETAANMLVGSPSYVAPELFEGHAASIAADVYSLGATVFALICGEPPFPFRPGENIIAFARRVMAGPIPDLRTKGVPDPICSTLEHGLNTDPARRPSSAAAFGEALRAAGGRVGLNIAELPLELPAPPTDGDESSRHSSVSGPIGHSVPLGLRSDRSGPARRANYPPSAPTRFRPPTFNRPTVRRGRILDQLGAGRRPKLVLIHAPAGYGKSTLAAQWAEALTGQGVKTAWLAVDTDDNNTVWFIAHLIEAIRRAMPDLADTLQQEFEGRLEDTQQYVLNALINWLHSDKQTLALVIEDWHRVDTAETMDALAYLLENCCHHLHLIVTSRSGAGLPLSTLRVQGELIDVDATLLKFDTAESRALLVDQCGLEISAADVAGIEESTDGWAAALQLASLSLRDHADPAALIEHLSGRDKAIGEYLASNVLGSLEPALLDFLLATCVTKQICGGLAAALTDDQRSRSILEDIEKRDLFLRRIDAEGSWFQYHHLFADYLLHRLEHDAPNRIPDLHRKAAQWFSEHQMLSQAIDHLLLAGDSAQAVDVVEQAATGLNEQSQMSMLIGLAAKLPVQHLDACPRLQVDLAWANVVLHRLKAAEDALRSAEIGIDTAAADQADDLHAEMELIRAVVADFEDRMDAPAAAAAVAACVERAETLRPWVLCRAADVASSRAIQVFDFDDALRWQRWGRQYHRQISGALSASYGYCFAAIAANEQLDVAGAEAHLRHARRIAQLPSGRPTYVAKLAGSLLGELLYERGQLEEAEALLDNAYELGAEGGLVVFMFAAFGTGARLKFAGGDTVAADRRLAEGLEIARQLRLPRLEARLVTEQVRLAALSSRPIDESLARRILGEGPQDLDGIGNTTAEFKEDAQIRLLLVQGQSSTINAACKRAGARRDRLDQRKRPRAHLQATLQYGLCLAVAGNSDEAQRVLAPALRTCAALGLSRLLIDEGSPMLRLAADTVATDEFTAADPTTSANVREFVLSLAAASTV</sequence>
<dbReference type="SMART" id="SM00220">
    <property type="entry name" value="S_TKc"/>
    <property type="match status" value="1"/>
</dbReference>
<dbReference type="PANTHER" id="PTHR43289:SF6">
    <property type="entry name" value="SERINE_THREONINE-PROTEIN KINASE NEKL-3"/>
    <property type="match status" value="1"/>
</dbReference>
<evidence type="ECO:0000256" key="7">
    <source>
        <dbReference type="PROSITE-ProRule" id="PRU10141"/>
    </source>
</evidence>
<evidence type="ECO:0000256" key="8">
    <source>
        <dbReference type="SAM" id="MobiDB-lite"/>
    </source>
</evidence>
<comment type="catalytic activity">
    <reaction evidence="6">
        <text>L-seryl-[protein] + ATP = O-phospho-L-seryl-[protein] + ADP + H(+)</text>
        <dbReference type="Rhea" id="RHEA:17989"/>
        <dbReference type="Rhea" id="RHEA-COMP:9863"/>
        <dbReference type="Rhea" id="RHEA-COMP:11604"/>
        <dbReference type="ChEBI" id="CHEBI:15378"/>
        <dbReference type="ChEBI" id="CHEBI:29999"/>
        <dbReference type="ChEBI" id="CHEBI:30616"/>
        <dbReference type="ChEBI" id="CHEBI:83421"/>
        <dbReference type="ChEBI" id="CHEBI:456216"/>
        <dbReference type="EC" id="2.7.11.1"/>
    </reaction>
</comment>
<evidence type="ECO:0000256" key="1">
    <source>
        <dbReference type="ARBA" id="ARBA00022527"/>
    </source>
</evidence>
<feature type="binding site" evidence="7">
    <location>
        <position position="53"/>
    </location>
    <ligand>
        <name>ATP</name>
        <dbReference type="ChEBI" id="CHEBI:30616"/>
    </ligand>
</feature>
<evidence type="ECO:0000256" key="4">
    <source>
        <dbReference type="ARBA" id="ARBA00022777"/>
    </source>
</evidence>
<evidence type="ECO:0000256" key="6">
    <source>
        <dbReference type="PIRNR" id="PIRNR000574"/>
    </source>
</evidence>
<keyword evidence="2 6" id="KW-0808">Transferase</keyword>
<proteinExistence type="inferred from homology"/>
<dbReference type="Gene3D" id="1.25.40.10">
    <property type="entry name" value="Tetratricopeptide repeat domain"/>
    <property type="match status" value="1"/>
</dbReference>
<comment type="similarity">
    <text evidence="6">Belongs to the protein kinase superfamily.</text>
</comment>
<dbReference type="RefSeq" id="WP_084023531.1">
    <property type="nucleotide sequence ID" value="NZ_BLKX01000002.1"/>
</dbReference>
<dbReference type="PROSITE" id="PS00108">
    <property type="entry name" value="PROTEIN_KINASE_ST"/>
    <property type="match status" value="1"/>
</dbReference>
<evidence type="ECO:0000256" key="2">
    <source>
        <dbReference type="ARBA" id="ARBA00022679"/>
    </source>
</evidence>
<dbReference type="InterPro" id="IPR011009">
    <property type="entry name" value="Kinase-like_dom_sf"/>
</dbReference>
<dbReference type="InterPro" id="IPR008271">
    <property type="entry name" value="Ser/Thr_kinase_AS"/>
</dbReference>
<protein>
    <recommendedName>
        <fullName evidence="6">Serine/threonine-protein kinase PknK</fullName>
        <ecNumber evidence="6">2.7.11.1</ecNumber>
    </recommendedName>
    <alternativeName>
        <fullName evidence="6">Protein kinase K</fullName>
    </alternativeName>
</protein>
<dbReference type="CDD" id="cd14014">
    <property type="entry name" value="STKc_PknB_like"/>
    <property type="match status" value="1"/>
</dbReference>